<evidence type="ECO:0000256" key="8">
    <source>
        <dbReference type="ARBA" id="ARBA00023242"/>
    </source>
</evidence>
<dbReference type="InterPro" id="IPR008728">
    <property type="entry name" value="Elongator_complex_protein_4"/>
</dbReference>
<dbReference type="Pfam" id="PF05625">
    <property type="entry name" value="PAXNEB"/>
    <property type="match status" value="1"/>
</dbReference>
<dbReference type="GO" id="GO:0005737">
    <property type="term" value="C:cytoplasm"/>
    <property type="evidence" value="ECO:0007669"/>
    <property type="project" value="UniProtKB-SubCell"/>
</dbReference>
<evidence type="ECO:0000313" key="11">
    <source>
        <dbReference type="Proteomes" id="UP000765509"/>
    </source>
</evidence>
<evidence type="ECO:0000256" key="3">
    <source>
        <dbReference type="ARBA" id="ARBA00005043"/>
    </source>
</evidence>
<name>A0A9Q3DWV4_9BASI</name>
<evidence type="ECO:0000256" key="9">
    <source>
        <dbReference type="SAM" id="MobiDB-lite"/>
    </source>
</evidence>
<comment type="similarity">
    <text evidence="4">Belongs to the ELP4 family.</text>
</comment>
<comment type="pathway">
    <text evidence="3">tRNA modification; 5-methoxycarbonylmethyl-2-thiouridine-tRNA biosynthesis.</text>
</comment>
<reference evidence="10" key="1">
    <citation type="submission" date="2021-03" db="EMBL/GenBank/DDBJ databases">
        <title>Draft genome sequence of rust myrtle Austropuccinia psidii MF-1, a brazilian biotype.</title>
        <authorList>
            <person name="Quecine M.C."/>
            <person name="Pachon D.M.R."/>
            <person name="Bonatelli M.L."/>
            <person name="Correr F.H."/>
            <person name="Franceschini L.M."/>
            <person name="Leite T.F."/>
            <person name="Margarido G.R.A."/>
            <person name="Almeida C.A."/>
            <person name="Ferrarezi J.A."/>
            <person name="Labate C.A."/>
        </authorList>
    </citation>
    <scope>NUCLEOTIDE SEQUENCE</scope>
    <source>
        <strain evidence="10">MF-1</strain>
    </source>
</reference>
<evidence type="ECO:0000256" key="4">
    <source>
        <dbReference type="ARBA" id="ARBA00007573"/>
    </source>
</evidence>
<feature type="region of interest" description="Disordered" evidence="9">
    <location>
        <begin position="422"/>
        <end position="442"/>
    </location>
</feature>
<keyword evidence="11" id="KW-1185">Reference proteome</keyword>
<accession>A0A9Q3DWV4</accession>
<dbReference type="Proteomes" id="UP000765509">
    <property type="component" value="Unassembled WGS sequence"/>
</dbReference>
<sequence>MSSFRRNHSTKAASASKFPIGFHPSHYNGVPTASTGIASLDDVLGGGLPISSNLLIDEDLDGSYARLILRYWIAQGIASHQHVIIVGSSLDVEGDPERVVERLMSIDDRDEDSSKPDSKTQPVQGSNPSTVDSDDDEITNDPNSKHMKIAWRYEHLGKHQAESVATYQQEARCHLFDLSKTMKLPAEQRSHIHCIDASKFEDSVEVLDEINNVIKKIKSRFPQNSPALSFRLAVQAFGSAGWPPSSPPGFQTMFRFLKALEYLLQTTTAAVCMVTFPSVYYPPRLRQMLPWAVSGYMSLESFAGNERSQIAFPNHQGAVDFIKLPCSASLLPPATKLSVLRGLGGTSSEARIDSNLGFKLSRRKGFRIEMMGLGLDLEMEPNPDFSQAAIDHEPVIQNVPLVSQAKPEKLASRKPKARVRFGDSLIENSSPHPVKNLGNTDW</sequence>
<keyword evidence="7" id="KW-0819">tRNA processing</keyword>
<protein>
    <recommendedName>
        <fullName evidence="5">Elongator complex protein 4</fullName>
    </recommendedName>
</protein>
<dbReference type="Gene3D" id="3.40.50.300">
    <property type="entry name" value="P-loop containing nucleotide triphosphate hydrolases"/>
    <property type="match status" value="1"/>
</dbReference>
<dbReference type="CDD" id="cd19494">
    <property type="entry name" value="Elp4"/>
    <property type="match status" value="1"/>
</dbReference>
<comment type="subcellular location">
    <subcellularLocation>
        <location evidence="2">Cytoplasm</location>
    </subcellularLocation>
    <subcellularLocation>
        <location evidence="1">Nucleus</location>
    </subcellularLocation>
</comment>
<evidence type="ECO:0000256" key="5">
    <source>
        <dbReference type="ARBA" id="ARBA00020265"/>
    </source>
</evidence>
<dbReference type="GO" id="GO:0008023">
    <property type="term" value="C:transcription elongation factor complex"/>
    <property type="evidence" value="ECO:0007669"/>
    <property type="project" value="TreeGrafter"/>
</dbReference>
<dbReference type="PANTHER" id="PTHR12896:SF1">
    <property type="entry name" value="ELONGATOR COMPLEX PROTEIN 4"/>
    <property type="match status" value="1"/>
</dbReference>
<evidence type="ECO:0000256" key="6">
    <source>
        <dbReference type="ARBA" id="ARBA00022490"/>
    </source>
</evidence>
<evidence type="ECO:0000256" key="2">
    <source>
        <dbReference type="ARBA" id="ARBA00004496"/>
    </source>
</evidence>
<dbReference type="AlphaFoldDB" id="A0A9Q3DWV4"/>
<proteinExistence type="inferred from homology"/>
<dbReference type="InterPro" id="IPR027417">
    <property type="entry name" value="P-loop_NTPase"/>
</dbReference>
<keyword evidence="6" id="KW-0963">Cytoplasm</keyword>
<organism evidence="10 11">
    <name type="scientific">Austropuccinia psidii MF-1</name>
    <dbReference type="NCBI Taxonomy" id="1389203"/>
    <lineage>
        <taxon>Eukaryota</taxon>
        <taxon>Fungi</taxon>
        <taxon>Dikarya</taxon>
        <taxon>Basidiomycota</taxon>
        <taxon>Pucciniomycotina</taxon>
        <taxon>Pucciniomycetes</taxon>
        <taxon>Pucciniales</taxon>
        <taxon>Sphaerophragmiaceae</taxon>
        <taxon>Austropuccinia</taxon>
    </lineage>
</organism>
<dbReference type="GO" id="GO:0033588">
    <property type="term" value="C:elongator holoenzyme complex"/>
    <property type="evidence" value="ECO:0007669"/>
    <property type="project" value="InterPro"/>
</dbReference>
<dbReference type="OrthoDB" id="289162at2759"/>
<feature type="compositionally biased region" description="Polar residues" evidence="9">
    <location>
        <begin position="426"/>
        <end position="442"/>
    </location>
</feature>
<keyword evidence="8" id="KW-0539">Nucleus</keyword>
<comment type="caution">
    <text evidence="10">The sequence shown here is derived from an EMBL/GenBank/DDBJ whole genome shotgun (WGS) entry which is preliminary data.</text>
</comment>
<dbReference type="EMBL" id="AVOT02022474">
    <property type="protein sequence ID" value="MBW0511936.1"/>
    <property type="molecule type" value="Genomic_DNA"/>
</dbReference>
<feature type="region of interest" description="Disordered" evidence="9">
    <location>
        <begin position="105"/>
        <end position="143"/>
    </location>
</feature>
<feature type="compositionally biased region" description="Basic and acidic residues" evidence="9">
    <location>
        <begin position="105"/>
        <end position="118"/>
    </location>
</feature>
<evidence type="ECO:0000256" key="1">
    <source>
        <dbReference type="ARBA" id="ARBA00004123"/>
    </source>
</evidence>
<feature type="compositionally biased region" description="Polar residues" evidence="9">
    <location>
        <begin position="119"/>
        <end position="131"/>
    </location>
</feature>
<evidence type="ECO:0000313" key="10">
    <source>
        <dbReference type="EMBL" id="MBW0511936.1"/>
    </source>
</evidence>
<dbReference type="PANTHER" id="PTHR12896">
    <property type="entry name" value="PAX6 NEIGHBOR PROTEIN PAXNEB"/>
    <property type="match status" value="1"/>
</dbReference>
<gene>
    <name evidence="10" type="ORF">O181_051651</name>
</gene>
<evidence type="ECO:0000256" key="7">
    <source>
        <dbReference type="ARBA" id="ARBA00022694"/>
    </source>
</evidence>
<dbReference type="GO" id="GO:0002098">
    <property type="term" value="P:tRNA wobble uridine modification"/>
    <property type="evidence" value="ECO:0007669"/>
    <property type="project" value="InterPro"/>
</dbReference>